<accession>A0A2V4E1F4</accession>
<keyword evidence="2" id="KW-1185">Reference proteome</keyword>
<evidence type="ECO:0000313" key="1">
    <source>
        <dbReference type="EMBL" id="PXZ06992.1"/>
    </source>
</evidence>
<evidence type="ECO:0000313" key="2">
    <source>
        <dbReference type="Proteomes" id="UP000247932"/>
    </source>
</evidence>
<organism evidence="1 2">
    <name type="scientific">Gilliamella apicola</name>
    <dbReference type="NCBI Taxonomy" id="1196095"/>
    <lineage>
        <taxon>Bacteria</taxon>
        <taxon>Pseudomonadati</taxon>
        <taxon>Pseudomonadota</taxon>
        <taxon>Gammaproteobacteria</taxon>
        <taxon>Orbales</taxon>
        <taxon>Orbaceae</taxon>
        <taxon>Gilliamella</taxon>
    </lineage>
</organism>
<reference evidence="1 2" key="1">
    <citation type="submission" date="2018-05" db="EMBL/GenBank/DDBJ databases">
        <title>Reference genomes for bee gut microbiota database.</title>
        <authorList>
            <person name="Ellegaard K.M."/>
        </authorList>
    </citation>
    <scope>NUCLEOTIDE SEQUENCE [LARGE SCALE GENOMIC DNA]</scope>
    <source>
        <strain evidence="1 2">ESL0182</strain>
    </source>
</reference>
<protein>
    <submittedName>
        <fullName evidence="1">Uncharacterized protein</fullName>
    </submittedName>
</protein>
<sequence>MHKGVIYKTNKNQLTIGLIVENNAYRHPAYLMINVENYHFDRMKMPSTIISNLYPPYILLAFQNVNITDLTQIII</sequence>
<comment type="caution">
    <text evidence="1">The sequence shown here is derived from an EMBL/GenBank/DDBJ whole genome shotgun (WGS) entry which is preliminary data.</text>
</comment>
<dbReference type="EMBL" id="QGLR01000010">
    <property type="protein sequence ID" value="PXZ06992.1"/>
    <property type="molecule type" value="Genomic_DNA"/>
</dbReference>
<dbReference type="Proteomes" id="UP000247932">
    <property type="component" value="Unassembled WGS sequence"/>
</dbReference>
<gene>
    <name evidence="1" type="ORF">DKK70_08330</name>
</gene>
<proteinExistence type="predicted"/>
<dbReference type="AlphaFoldDB" id="A0A2V4E1F4"/>
<name>A0A2V4E1F4_9GAMM</name>